<evidence type="ECO:0000313" key="1">
    <source>
        <dbReference type="EMBL" id="PND29617.1"/>
    </source>
</evidence>
<proteinExistence type="predicted"/>
<accession>A0A2N8K843</accession>
<dbReference type="EMBL" id="POQS01000050">
    <property type="protein sequence ID" value="PND29617.1"/>
    <property type="molecule type" value="Genomic_DNA"/>
</dbReference>
<keyword evidence="2" id="KW-1185">Reference proteome</keyword>
<evidence type="ECO:0000313" key="2">
    <source>
        <dbReference type="Proteomes" id="UP000235994"/>
    </source>
</evidence>
<gene>
    <name evidence="1" type="ORF">C1I89_33780</name>
</gene>
<dbReference type="AlphaFoldDB" id="A0A2N8K843"/>
<dbReference type="Proteomes" id="UP000235994">
    <property type="component" value="Unassembled WGS sequence"/>
</dbReference>
<sequence length="187" mass="20477">MTMQRRTVVRTPKRRKMWCVRSTFLDVTTNSQWADDILDPAFTALGLSNMGGLTVMRILGTLQLVAGTTPQTTSTTWSEIDLGICWINSSVNISGGSGSIPQPWQNGLLEAVWLQQWELGAFEQNAVNETLSPLEPIETSLLKFDITQMRKQPTADSKLILAGNGGSAWTQDAVSLKVSIQTLVALP</sequence>
<reference evidence="1 2" key="1">
    <citation type="submission" date="2018-01" db="EMBL/GenBank/DDBJ databases">
        <title>The draft genome of an aniline degradation strain ANB-1.</title>
        <authorList>
            <person name="Zhang L."/>
            <person name="Jiang J."/>
        </authorList>
    </citation>
    <scope>NUCLEOTIDE SEQUENCE [LARGE SCALE GENOMIC DNA]</scope>
    <source>
        <strain evidence="1 2">ANB-1</strain>
    </source>
</reference>
<comment type="caution">
    <text evidence="1">The sequence shown here is derived from an EMBL/GenBank/DDBJ whole genome shotgun (WGS) entry which is preliminary data.</text>
</comment>
<organism evidence="1 2">
    <name type="scientific">Achromobacter pulmonis</name>
    <dbReference type="NCBI Taxonomy" id="1389932"/>
    <lineage>
        <taxon>Bacteria</taxon>
        <taxon>Pseudomonadati</taxon>
        <taxon>Pseudomonadota</taxon>
        <taxon>Betaproteobacteria</taxon>
        <taxon>Burkholderiales</taxon>
        <taxon>Alcaligenaceae</taxon>
        <taxon>Achromobacter</taxon>
    </lineage>
</organism>
<name>A0A2N8K843_9BURK</name>
<protein>
    <submittedName>
        <fullName evidence="1">Uncharacterized protein</fullName>
    </submittedName>
</protein>
<dbReference type="RefSeq" id="WP_102776425.1">
    <property type="nucleotide sequence ID" value="NZ_POQS01000050.1"/>
</dbReference>